<evidence type="ECO:0000313" key="1">
    <source>
        <dbReference type="EMBL" id="NKZ10870.1"/>
    </source>
</evidence>
<comment type="caution">
    <text evidence="1">The sequence shown here is derived from an EMBL/GenBank/DDBJ whole genome shotgun (WGS) entry which is preliminary data.</text>
</comment>
<gene>
    <name evidence="1" type="ORF">HGA11_07745</name>
</gene>
<reference evidence="1 2" key="1">
    <citation type="submission" date="2020-04" db="EMBL/GenBank/DDBJ databases">
        <title>MicrobeNet Type strains.</title>
        <authorList>
            <person name="Nicholson A.C."/>
        </authorList>
    </citation>
    <scope>NUCLEOTIDE SEQUENCE [LARGE SCALE GENOMIC DNA]</scope>
    <source>
        <strain evidence="1 2">ATCC 700731</strain>
    </source>
</reference>
<dbReference type="EMBL" id="JAAXPJ010000002">
    <property type="protein sequence ID" value="NKZ10870.1"/>
    <property type="molecule type" value="Genomic_DNA"/>
</dbReference>
<proteinExistence type="predicted"/>
<sequence length="149" mass="16408">MATSFVTAAVAQAESCDRPINGTFTATSDGQWAKTREVYHDESTVVTTWTVTSNCDDVMHCAGQVVSQQGWTESLRCQAGVWLVRHHLDKWQTCPDGSTTPGDQAFRFWRISDDPETFKGYDRTIGPSGGCGVNLWLTIEMPFRLAAAA</sequence>
<organism evidence="1 2">
    <name type="scientific">Mycolicibacterium septicum DSM 44393</name>
    <dbReference type="NCBI Taxonomy" id="1341646"/>
    <lineage>
        <taxon>Bacteria</taxon>
        <taxon>Bacillati</taxon>
        <taxon>Actinomycetota</taxon>
        <taxon>Actinomycetes</taxon>
        <taxon>Mycobacteriales</taxon>
        <taxon>Mycobacteriaceae</taxon>
        <taxon>Mycolicibacterium</taxon>
    </lineage>
</organism>
<name>A0A7X6RVT3_9MYCO</name>
<dbReference type="Proteomes" id="UP000518188">
    <property type="component" value="Unassembled WGS sequence"/>
</dbReference>
<evidence type="ECO:0000313" key="2">
    <source>
        <dbReference type="Proteomes" id="UP000518188"/>
    </source>
</evidence>
<dbReference type="AlphaFoldDB" id="A0A7X6RVT3"/>
<protein>
    <submittedName>
        <fullName evidence="1">Uncharacterized protein</fullName>
    </submittedName>
</protein>
<accession>A0A7X6RVT3</accession>